<keyword evidence="4" id="KW-1185">Reference proteome</keyword>
<dbReference type="InterPro" id="IPR036628">
    <property type="entry name" value="Clp_N_dom_sf"/>
</dbReference>
<protein>
    <recommendedName>
        <fullName evidence="2">Clp R domain-containing protein</fullName>
    </recommendedName>
</protein>
<evidence type="ECO:0000259" key="2">
    <source>
        <dbReference type="PROSITE" id="PS51903"/>
    </source>
</evidence>
<reference evidence="3" key="1">
    <citation type="submission" date="2020-01" db="EMBL/GenBank/DDBJ databases">
        <title>Whole-genome analyses of novel actinobacteria.</title>
        <authorList>
            <person name="Sahin N."/>
        </authorList>
    </citation>
    <scope>NUCLEOTIDE SEQUENCE</scope>
    <source>
        <strain evidence="3">YC537</strain>
    </source>
</reference>
<comment type="caution">
    <text evidence="3">The sequence shown here is derived from an EMBL/GenBank/DDBJ whole genome shotgun (WGS) entry which is preliminary data.</text>
</comment>
<gene>
    <name evidence="3" type="ORF">GUY60_05725</name>
</gene>
<dbReference type="Pfam" id="PF02861">
    <property type="entry name" value="Clp_N"/>
    <property type="match status" value="1"/>
</dbReference>
<keyword evidence="1" id="KW-0677">Repeat</keyword>
<dbReference type="EMBL" id="JAAAHS010000024">
    <property type="protein sequence ID" value="NBE50930.1"/>
    <property type="molecule type" value="Genomic_DNA"/>
</dbReference>
<dbReference type="Proteomes" id="UP000598297">
    <property type="component" value="Unassembled WGS sequence"/>
</dbReference>
<dbReference type="OrthoDB" id="3628183at2"/>
<evidence type="ECO:0000256" key="1">
    <source>
        <dbReference type="PROSITE-ProRule" id="PRU01251"/>
    </source>
</evidence>
<dbReference type="Gene3D" id="1.10.1780.10">
    <property type="entry name" value="Clp, N-terminal domain"/>
    <property type="match status" value="1"/>
</dbReference>
<evidence type="ECO:0000313" key="3">
    <source>
        <dbReference type="EMBL" id="NBE50930.1"/>
    </source>
</evidence>
<name>A0A964UMK3_9ACTN</name>
<sequence>MFEQFTAGARVAVDSAHEEARLRGDRRIGTEHLLLGVLDVPDSVAVPALGVDLATTRAALDVLDRAALAAIGIDVEGVERPPIPVSRKRTPFTSGARSVIKRTVTEARGAGSRRIGPDHLLLAILACERPDPAAELMAHLNVDPAAVRASVKRLSGTGGQAA</sequence>
<dbReference type="RefSeq" id="WP_161694435.1">
    <property type="nucleotide sequence ID" value="NZ_JAAAHS010000024.1"/>
</dbReference>
<evidence type="ECO:0000313" key="4">
    <source>
        <dbReference type="Proteomes" id="UP000598297"/>
    </source>
</evidence>
<feature type="domain" description="Clp R" evidence="2">
    <location>
        <begin position="2"/>
        <end position="157"/>
    </location>
</feature>
<dbReference type="SUPFAM" id="SSF81923">
    <property type="entry name" value="Double Clp-N motif"/>
    <property type="match status" value="1"/>
</dbReference>
<dbReference type="InterPro" id="IPR004176">
    <property type="entry name" value="Clp_R_N"/>
</dbReference>
<proteinExistence type="predicted"/>
<accession>A0A964UMK3</accession>
<dbReference type="PROSITE" id="PS51903">
    <property type="entry name" value="CLP_R"/>
    <property type="match status" value="1"/>
</dbReference>
<dbReference type="AlphaFoldDB" id="A0A964UMK3"/>
<organism evidence="3 4">
    <name type="scientific">Streptomyces boluensis</name>
    <dbReference type="NCBI Taxonomy" id="1775135"/>
    <lineage>
        <taxon>Bacteria</taxon>
        <taxon>Bacillati</taxon>
        <taxon>Actinomycetota</taxon>
        <taxon>Actinomycetes</taxon>
        <taxon>Kitasatosporales</taxon>
        <taxon>Streptomycetaceae</taxon>
        <taxon>Streptomyces</taxon>
    </lineage>
</organism>